<dbReference type="EMBL" id="JAUJWV010000001">
    <property type="protein sequence ID" value="MDN7240660.1"/>
    <property type="molecule type" value="Genomic_DNA"/>
</dbReference>
<organism evidence="1 2">
    <name type="scientific">Planococcus shixiaomingii</name>
    <dbReference type="NCBI Taxonomy" id="3058393"/>
    <lineage>
        <taxon>Bacteria</taxon>
        <taxon>Bacillati</taxon>
        <taxon>Bacillota</taxon>
        <taxon>Bacilli</taxon>
        <taxon>Bacillales</taxon>
        <taxon>Caryophanaceae</taxon>
        <taxon>Planococcus</taxon>
    </lineage>
</organism>
<gene>
    <name evidence="1" type="ORF">QWY14_02610</name>
</gene>
<protein>
    <submittedName>
        <fullName evidence="1">Uncharacterized protein</fullName>
    </submittedName>
</protein>
<evidence type="ECO:0000313" key="2">
    <source>
        <dbReference type="Proteomes" id="UP001172055"/>
    </source>
</evidence>
<dbReference type="Proteomes" id="UP001172055">
    <property type="component" value="Unassembled WGS sequence"/>
</dbReference>
<keyword evidence="2" id="KW-1185">Reference proteome</keyword>
<evidence type="ECO:0000313" key="1">
    <source>
        <dbReference type="EMBL" id="MDN7240660.1"/>
    </source>
</evidence>
<sequence length="78" mass="9283">MNGPFQDRELDEEEEDEWRIKLAERKALLGNNSALESMMWNTKMEIMGRMMKKGYADKDIAEILELNAKQFIEMKREL</sequence>
<reference evidence="1 2" key="1">
    <citation type="submission" date="2023-06" db="EMBL/GenBank/DDBJ databases">
        <title>Novel species in genus Planococcus.</title>
        <authorList>
            <person name="Ning S."/>
        </authorList>
    </citation>
    <scope>NUCLEOTIDE SEQUENCE [LARGE SCALE GENOMIC DNA]</scope>
    <source>
        <strain evidence="1 2">N028</strain>
    </source>
</reference>
<comment type="caution">
    <text evidence="1">The sequence shown here is derived from an EMBL/GenBank/DDBJ whole genome shotgun (WGS) entry which is preliminary data.</text>
</comment>
<dbReference type="RefSeq" id="WP_301722568.1">
    <property type="nucleotide sequence ID" value="NZ_JAUJWV010000001.1"/>
</dbReference>
<proteinExistence type="predicted"/>
<name>A0ABT8MYD6_9BACL</name>
<accession>A0ABT8MYD6</accession>